<dbReference type="Proteomes" id="UP000586031">
    <property type="component" value="Unassembled WGS sequence"/>
</dbReference>
<feature type="coiled-coil region" evidence="1">
    <location>
        <begin position="21"/>
        <end position="48"/>
    </location>
</feature>
<keyword evidence="1" id="KW-0175">Coiled coil</keyword>
<name>A0A7J4TIZ4_9EURY</name>
<protein>
    <submittedName>
        <fullName evidence="2">Uncharacterized protein</fullName>
    </submittedName>
</protein>
<evidence type="ECO:0000313" key="3">
    <source>
        <dbReference type="Proteomes" id="UP000586031"/>
    </source>
</evidence>
<sequence length="49" mass="5977">MRVYRLLECESSPVNFSMDENQEMQRQNNRLFDTVAEMKKELKEFKGEF</sequence>
<reference evidence="3" key="1">
    <citation type="journal article" date="2020" name="bioRxiv">
        <title>A rank-normalized archaeal taxonomy based on genome phylogeny resolves widespread incomplete and uneven classifications.</title>
        <authorList>
            <person name="Rinke C."/>
            <person name="Chuvochina M."/>
            <person name="Mussig A.J."/>
            <person name="Chaumeil P.-A."/>
            <person name="Waite D.W."/>
            <person name="Whitman W.B."/>
            <person name="Parks D.H."/>
            <person name="Hugenholtz P."/>
        </authorList>
    </citation>
    <scope>NUCLEOTIDE SEQUENCE [LARGE SCALE GENOMIC DNA]</scope>
</reference>
<organism evidence="2 3">
    <name type="scientific">Methanobacterium subterraneum</name>
    <dbReference type="NCBI Taxonomy" id="59277"/>
    <lineage>
        <taxon>Archaea</taxon>
        <taxon>Methanobacteriati</taxon>
        <taxon>Methanobacteriota</taxon>
        <taxon>Methanomada group</taxon>
        <taxon>Methanobacteria</taxon>
        <taxon>Methanobacteriales</taxon>
        <taxon>Methanobacteriaceae</taxon>
        <taxon>Methanobacterium</taxon>
    </lineage>
</organism>
<dbReference type="AlphaFoldDB" id="A0A7J4TIZ4"/>
<gene>
    <name evidence="2" type="ORF">HA271_01295</name>
</gene>
<accession>A0A7J4TIZ4</accession>
<evidence type="ECO:0000256" key="1">
    <source>
        <dbReference type="SAM" id="Coils"/>
    </source>
</evidence>
<dbReference type="EMBL" id="DUHE01000036">
    <property type="protein sequence ID" value="HII83483.1"/>
    <property type="molecule type" value="Genomic_DNA"/>
</dbReference>
<comment type="caution">
    <text evidence="2">The sequence shown here is derived from an EMBL/GenBank/DDBJ whole genome shotgun (WGS) entry which is preliminary data.</text>
</comment>
<proteinExistence type="predicted"/>
<evidence type="ECO:0000313" key="2">
    <source>
        <dbReference type="EMBL" id="HII83483.1"/>
    </source>
</evidence>